<dbReference type="InterPro" id="IPR002182">
    <property type="entry name" value="NB-ARC"/>
</dbReference>
<dbReference type="AlphaFoldDB" id="A0A1H1WZS4"/>
<evidence type="ECO:0000313" key="3">
    <source>
        <dbReference type="Proteomes" id="UP000198688"/>
    </source>
</evidence>
<dbReference type="Gene3D" id="3.40.50.300">
    <property type="entry name" value="P-loop containing nucleotide triphosphate hydrolases"/>
    <property type="match status" value="1"/>
</dbReference>
<dbReference type="STRING" id="113562.SAMN04489716_2281"/>
<dbReference type="SUPFAM" id="SSF48452">
    <property type="entry name" value="TPR-like"/>
    <property type="match status" value="4"/>
</dbReference>
<dbReference type="OrthoDB" id="580767at2"/>
<dbReference type="Pfam" id="PF13424">
    <property type="entry name" value="TPR_12"/>
    <property type="match status" value="3"/>
</dbReference>
<dbReference type="PANTHER" id="PTHR46082:SF6">
    <property type="entry name" value="AAA+ ATPASE DOMAIN-CONTAINING PROTEIN-RELATED"/>
    <property type="match status" value="1"/>
</dbReference>
<reference evidence="2 3" key="1">
    <citation type="submission" date="2016-10" db="EMBL/GenBank/DDBJ databases">
        <authorList>
            <person name="de Groot N.N."/>
        </authorList>
    </citation>
    <scope>NUCLEOTIDE SEQUENCE [LARGE SCALE GENOMIC DNA]</scope>
    <source>
        <strain evidence="2 3">DSM 43941</strain>
    </source>
</reference>
<dbReference type="Pfam" id="PF00931">
    <property type="entry name" value="NB-ARC"/>
    <property type="match status" value="1"/>
</dbReference>
<dbReference type="EMBL" id="LT629758">
    <property type="protein sequence ID" value="SDT02290.1"/>
    <property type="molecule type" value="Genomic_DNA"/>
</dbReference>
<accession>A0A1H1WZS4</accession>
<dbReference type="Proteomes" id="UP000198688">
    <property type="component" value="Chromosome I"/>
</dbReference>
<dbReference type="InterPro" id="IPR027417">
    <property type="entry name" value="P-loop_NTPase"/>
</dbReference>
<dbReference type="GO" id="GO:0043531">
    <property type="term" value="F:ADP binding"/>
    <property type="evidence" value="ECO:0007669"/>
    <property type="project" value="InterPro"/>
</dbReference>
<dbReference type="Pfam" id="PF13374">
    <property type="entry name" value="TPR_10"/>
    <property type="match status" value="1"/>
</dbReference>
<keyword evidence="3" id="KW-1185">Reference proteome</keyword>
<name>A0A1H1WZS4_9ACTN</name>
<organism evidence="2 3">
    <name type="scientific">Actinoplanes derwentensis</name>
    <dbReference type="NCBI Taxonomy" id="113562"/>
    <lineage>
        <taxon>Bacteria</taxon>
        <taxon>Bacillati</taxon>
        <taxon>Actinomycetota</taxon>
        <taxon>Actinomycetes</taxon>
        <taxon>Micromonosporales</taxon>
        <taxon>Micromonosporaceae</taxon>
        <taxon>Actinoplanes</taxon>
    </lineage>
</organism>
<evidence type="ECO:0000259" key="1">
    <source>
        <dbReference type="Pfam" id="PF00931"/>
    </source>
</evidence>
<dbReference type="SUPFAM" id="SSF52540">
    <property type="entry name" value="P-loop containing nucleoside triphosphate hydrolases"/>
    <property type="match status" value="1"/>
</dbReference>
<feature type="domain" description="NB-ARC" evidence="1">
    <location>
        <begin position="96"/>
        <end position="249"/>
    </location>
</feature>
<dbReference type="PANTHER" id="PTHR46082">
    <property type="entry name" value="ATP/GTP-BINDING PROTEIN-RELATED"/>
    <property type="match status" value="1"/>
</dbReference>
<sequence length="921" mass="101961">MSESLNRDLVFTRSDDPAEDLAALVDVLLDAPADLRAFAEIIGVRQRGEAAQRFGALVAARPRHARSHVYRPEERIVGDIPIRNRNFTGRIELLDRLSRALEQDSTTSVLPPALNGMGGVGKTQLVNEYVHRHLDQYDLIWWMPAEETSTVLSALTQLAQRLDLPVADDQQETARTVLNWLAGSDREWLLVYDNADDPSLLAPLLPSTGGHVIVTTRNDEWSRIGIAIEVDVFRRDESIQLLTNRAVDRDGNPMITEAEANELADKLGDLPLALEQALAWYLATAMPVGDYIDLLDDRIEVLKLLNEGRPPGYPLTVAAFVAVAMEKLQDKDPAVAQLFGLFAFLSGEGIRQSLLYRGRNAVLSSPLKEALASPVRTGQLVRDLRRYGLAKTVSRAASSAAPASADKSPRLQVHRLVQRVLRDTMDAEQRDQTLRNVQNLLAAANPGDPDLNGELDLQAEMGPHLLPAEMIHSGTPQGRQTVLDHGRFLYLTGSYENSRQLAESAVKVWTAAGQAEEQLGPDGQATLLARAQVANATRALGDSKLAAEIIQDTYSRFVNSPLLGQRHESTLVSGNQIGHGLRIEGRYHEALEFDQRSADLHQEVFDEDEVYTLRVRSNVAVGHRLMGQFAEAARLDEKIAADFAALGALDVELFRMNMNVARDYYGLGRYQEALERIEEWLPVQKRLIRDTHPLALMAQRTYAIVIRKLGRIDDAIRVLREAHERTVRTFKATHEHAVLAAMSLSNALRQAGQLDEAETLLDEVLQRFRKDFGAEHPLTLASEVNRAVLLRARGDVQRATEIDEAAFPQLEERLRRGHAYTICAGTSLATDRALTGRTTEALELSQRMLEFSSGAADHPYVLMRAVNLAHDLRADGQTDRAAAMFDDAVDRLRAHLGPGHPEVADAVAGRRLEGDIEPPPT</sequence>
<gene>
    <name evidence="2" type="ORF">SAMN04489716_2281</name>
</gene>
<dbReference type="InterPro" id="IPR053137">
    <property type="entry name" value="NLR-like"/>
</dbReference>
<dbReference type="Gene3D" id="1.25.40.10">
    <property type="entry name" value="Tetratricopeptide repeat domain"/>
    <property type="match status" value="3"/>
</dbReference>
<dbReference type="InterPro" id="IPR011990">
    <property type="entry name" value="TPR-like_helical_dom_sf"/>
</dbReference>
<evidence type="ECO:0000313" key="2">
    <source>
        <dbReference type="EMBL" id="SDT02290.1"/>
    </source>
</evidence>
<protein>
    <submittedName>
        <fullName evidence="2">Tetratricopeptide repeat-containing protein</fullName>
    </submittedName>
</protein>
<dbReference type="NCBIfam" id="NF040586">
    <property type="entry name" value="FxSxx_TPR"/>
    <property type="match status" value="1"/>
</dbReference>
<proteinExistence type="predicted"/>